<evidence type="ECO:0000256" key="9">
    <source>
        <dbReference type="HAMAP-Rule" id="MF_00161"/>
    </source>
</evidence>
<keyword evidence="7 9" id="KW-1133">Transmembrane helix</keyword>
<evidence type="ECO:0000313" key="12">
    <source>
        <dbReference type="EMBL" id="WND04163.1"/>
    </source>
</evidence>
<reference evidence="12" key="1">
    <citation type="submission" date="2023-04" db="EMBL/GenBank/DDBJ databases">
        <title>Complete genome sequence of Temperatibacter marinus.</title>
        <authorList>
            <person name="Rong J.-C."/>
            <person name="Yi M.-L."/>
            <person name="Zhao Q."/>
        </authorList>
    </citation>
    <scope>NUCLEOTIDE SEQUENCE</scope>
    <source>
        <strain evidence="12">NBRC 110045</strain>
    </source>
</reference>
<dbReference type="GO" id="GO:0005886">
    <property type="term" value="C:plasma membrane"/>
    <property type="evidence" value="ECO:0007669"/>
    <property type="project" value="UniProtKB-SubCell"/>
</dbReference>
<dbReference type="HAMAP" id="MF_00161">
    <property type="entry name" value="LspA"/>
    <property type="match status" value="1"/>
</dbReference>
<dbReference type="PRINTS" id="PR00781">
    <property type="entry name" value="LIPOSIGPTASE"/>
</dbReference>
<feature type="active site" evidence="9">
    <location>
        <position position="107"/>
    </location>
</feature>
<dbReference type="GO" id="GO:0006508">
    <property type="term" value="P:proteolysis"/>
    <property type="evidence" value="ECO:0007669"/>
    <property type="project" value="UniProtKB-KW"/>
</dbReference>
<keyword evidence="3 9" id="KW-0645">Protease</keyword>
<evidence type="ECO:0000256" key="1">
    <source>
        <dbReference type="ARBA" id="ARBA00006139"/>
    </source>
</evidence>
<feature type="transmembrane region" description="Helical" evidence="9">
    <location>
        <begin position="80"/>
        <end position="97"/>
    </location>
</feature>
<evidence type="ECO:0000256" key="2">
    <source>
        <dbReference type="ARBA" id="ARBA00022475"/>
    </source>
</evidence>
<keyword evidence="5 9" id="KW-0064">Aspartyl protease</keyword>
<keyword evidence="8 9" id="KW-0472">Membrane</keyword>
<dbReference type="PANTHER" id="PTHR33695">
    <property type="entry name" value="LIPOPROTEIN SIGNAL PEPTIDASE"/>
    <property type="match status" value="1"/>
</dbReference>
<dbReference type="Pfam" id="PF01252">
    <property type="entry name" value="Peptidase_A8"/>
    <property type="match status" value="1"/>
</dbReference>
<dbReference type="PANTHER" id="PTHR33695:SF1">
    <property type="entry name" value="LIPOPROTEIN SIGNAL PEPTIDASE"/>
    <property type="match status" value="1"/>
</dbReference>
<name>A0AA52HBZ3_9PROT</name>
<keyword evidence="4 9" id="KW-0812">Transmembrane</keyword>
<gene>
    <name evidence="9 12" type="primary">lspA</name>
    <name evidence="12" type="ORF">QGN29_08610</name>
</gene>
<proteinExistence type="inferred from homology"/>
<feature type="transmembrane region" description="Helical" evidence="9">
    <location>
        <begin position="53"/>
        <end position="73"/>
    </location>
</feature>
<evidence type="ECO:0000256" key="10">
    <source>
        <dbReference type="RuleBase" id="RU000594"/>
    </source>
</evidence>
<organism evidence="12 13">
    <name type="scientific">Temperatibacter marinus</name>
    <dbReference type="NCBI Taxonomy" id="1456591"/>
    <lineage>
        <taxon>Bacteria</taxon>
        <taxon>Pseudomonadati</taxon>
        <taxon>Pseudomonadota</taxon>
        <taxon>Alphaproteobacteria</taxon>
        <taxon>Kordiimonadales</taxon>
        <taxon>Temperatibacteraceae</taxon>
        <taxon>Temperatibacter</taxon>
    </lineage>
</organism>
<protein>
    <recommendedName>
        <fullName evidence="9">Lipoprotein signal peptidase</fullName>
        <ecNumber evidence="9">3.4.23.36</ecNumber>
    </recommendedName>
    <alternativeName>
        <fullName evidence="9">Prolipoprotein signal peptidase</fullName>
    </alternativeName>
    <alternativeName>
        <fullName evidence="9">Signal peptidase II</fullName>
        <shortName evidence="9">SPase II</shortName>
    </alternativeName>
</protein>
<dbReference type="InterPro" id="IPR001872">
    <property type="entry name" value="Peptidase_A8"/>
</dbReference>
<sequence>MLILILDQISKWWILKVFELPLKGSVELLPFLNFTMVWNKGISMGLITPDGDLGKGLLIVGTILIMGILLVWMRKSESKLEAYALAVVFGGAFGNLLDRFFHGAVVDFVHLHAGGYSFYVFNAADAAISLGVMALLLESFLPEKFVQRLQGSNKSTKTKNEE</sequence>
<comment type="function">
    <text evidence="9 10">This protein specifically catalyzes the removal of signal peptides from prolipoproteins.</text>
</comment>
<evidence type="ECO:0000256" key="3">
    <source>
        <dbReference type="ARBA" id="ARBA00022670"/>
    </source>
</evidence>
<evidence type="ECO:0000256" key="7">
    <source>
        <dbReference type="ARBA" id="ARBA00022989"/>
    </source>
</evidence>
<accession>A0AA52HBZ3</accession>
<feature type="active site" evidence="9">
    <location>
        <position position="125"/>
    </location>
</feature>
<evidence type="ECO:0000256" key="5">
    <source>
        <dbReference type="ARBA" id="ARBA00022750"/>
    </source>
</evidence>
<keyword evidence="2 9" id="KW-1003">Cell membrane</keyword>
<dbReference type="Proteomes" id="UP001268683">
    <property type="component" value="Chromosome"/>
</dbReference>
<dbReference type="KEGG" id="tmk:QGN29_08610"/>
<comment type="catalytic activity">
    <reaction evidence="9 10">
        <text>Release of signal peptides from bacterial membrane prolipoproteins. Hydrolyzes -Xaa-Yaa-Zaa-|-(S,diacylglyceryl)Cys-, in which Xaa is hydrophobic (preferably Leu), and Yaa (Ala or Ser) and Zaa (Gly or Ala) have small, neutral side chains.</text>
        <dbReference type="EC" id="3.4.23.36"/>
    </reaction>
</comment>
<dbReference type="GO" id="GO:0004190">
    <property type="term" value="F:aspartic-type endopeptidase activity"/>
    <property type="evidence" value="ECO:0007669"/>
    <property type="project" value="UniProtKB-UniRule"/>
</dbReference>
<dbReference type="AlphaFoldDB" id="A0AA52HBZ3"/>
<comment type="caution">
    <text evidence="9">Lacks conserved residue(s) required for the propagation of feature annotation.</text>
</comment>
<keyword evidence="13" id="KW-1185">Reference proteome</keyword>
<dbReference type="EMBL" id="CP123872">
    <property type="protein sequence ID" value="WND04163.1"/>
    <property type="molecule type" value="Genomic_DNA"/>
</dbReference>
<feature type="transmembrane region" description="Helical" evidence="9">
    <location>
        <begin position="117"/>
        <end position="137"/>
    </location>
</feature>
<comment type="subcellular location">
    <subcellularLocation>
        <location evidence="9">Cell membrane</location>
        <topology evidence="9">Multi-pass membrane protein</topology>
    </subcellularLocation>
</comment>
<dbReference type="EC" id="3.4.23.36" evidence="9"/>
<comment type="pathway">
    <text evidence="9">Protein modification; lipoprotein biosynthesis (signal peptide cleavage).</text>
</comment>
<keyword evidence="6 9" id="KW-0378">Hydrolase</keyword>
<evidence type="ECO:0000256" key="8">
    <source>
        <dbReference type="ARBA" id="ARBA00023136"/>
    </source>
</evidence>
<dbReference type="NCBIfam" id="TIGR00077">
    <property type="entry name" value="lspA"/>
    <property type="match status" value="1"/>
</dbReference>
<comment type="similarity">
    <text evidence="1 9 11">Belongs to the peptidase A8 family.</text>
</comment>
<evidence type="ECO:0000313" key="13">
    <source>
        <dbReference type="Proteomes" id="UP001268683"/>
    </source>
</evidence>
<dbReference type="RefSeq" id="WP_310800027.1">
    <property type="nucleotide sequence ID" value="NZ_CP123872.1"/>
</dbReference>
<dbReference type="PROSITE" id="PS00855">
    <property type="entry name" value="SPASE_II"/>
    <property type="match status" value="1"/>
</dbReference>
<evidence type="ECO:0000256" key="4">
    <source>
        <dbReference type="ARBA" id="ARBA00022692"/>
    </source>
</evidence>
<evidence type="ECO:0000256" key="6">
    <source>
        <dbReference type="ARBA" id="ARBA00022801"/>
    </source>
</evidence>
<evidence type="ECO:0000256" key="11">
    <source>
        <dbReference type="RuleBase" id="RU004181"/>
    </source>
</evidence>